<comment type="caution">
    <text evidence="1">The sequence shown here is derived from an EMBL/GenBank/DDBJ whole genome shotgun (WGS) entry which is preliminary data.</text>
</comment>
<accession>A0A7J5U0B3</accession>
<dbReference type="Proteomes" id="UP000488299">
    <property type="component" value="Unassembled WGS sequence"/>
</dbReference>
<proteinExistence type="predicted"/>
<protein>
    <submittedName>
        <fullName evidence="1">Uncharacterized protein</fullName>
    </submittedName>
</protein>
<keyword evidence="2" id="KW-1185">Reference proteome</keyword>
<name>A0A7J5U0B3_9BACT</name>
<dbReference type="AlphaFoldDB" id="A0A7J5U0B3"/>
<reference evidence="1 2" key="1">
    <citation type="submission" date="2019-10" db="EMBL/GenBank/DDBJ databases">
        <title>Rudanella paleaurantiibacter sp. nov., isolated from sludge.</title>
        <authorList>
            <person name="Xu S.Q."/>
        </authorList>
    </citation>
    <scope>NUCLEOTIDE SEQUENCE [LARGE SCALE GENOMIC DNA]</scope>
    <source>
        <strain evidence="1 2">HX-22-17</strain>
    </source>
</reference>
<evidence type="ECO:0000313" key="2">
    <source>
        <dbReference type="Proteomes" id="UP000488299"/>
    </source>
</evidence>
<evidence type="ECO:0000313" key="1">
    <source>
        <dbReference type="EMBL" id="KAB7731192.1"/>
    </source>
</evidence>
<dbReference type="EMBL" id="WELI01000003">
    <property type="protein sequence ID" value="KAB7731192.1"/>
    <property type="molecule type" value="Genomic_DNA"/>
</dbReference>
<dbReference type="RefSeq" id="WP_152124175.1">
    <property type="nucleotide sequence ID" value="NZ_WELI01000003.1"/>
</dbReference>
<organism evidence="1 2">
    <name type="scientific">Rudanella paleaurantiibacter</name>
    <dbReference type="NCBI Taxonomy" id="2614655"/>
    <lineage>
        <taxon>Bacteria</taxon>
        <taxon>Pseudomonadati</taxon>
        <taxon>Bacteroidota</taxon>
        <taxon>Cytophagia</taxon>
        <taxon>Cytophagales</taxon>
        <taxon>Cytophagaceae</taxon>
        <taxon>Rudanella</taxon>
    </lineage>
</organism>
<sequence length="265" mass="29420">MSTKVLYQTLYQTEHLFRVPTETVADWGGVVPAISEPAVVPPVPAIPPVQDPQLVVLEKQAVAPTIVATPIIDDQRIAHEESPVELITTATVVDVEPAPTVPIVMPDDVQVPVTPPLTTSVTAAEPVQDTRPPAWPAEGRKPELLKHKVLILADEDLAPSDLLFLEKILKAVNLDVNGVDLLNVYGVADVNFAEVLRHKYIHHFITFGVPFKRINLDIMMDRYQPIRFDGITFLMADSLPVIEADQNLKRQLWNSLKRVFEIGNM</sequence>
<gene>
    <name evidence="1" type="ORF">F5984_10325</name>
</gene>